<feature type="transmembrane region" description="Helical" evidence="1">
    <location>
        <begin position="131"/>
        <end position="151"/>
    </location>
</feature>
<evidence type="ECO:0000313" key="3">
    <source>
        <dbReference type="Proteomes" id="UP000317716"/>
    </source>
</evidence>
<feature type="transmembrane region" description="Helical" evidence="1">
    <location>
        <begin position="163"/>
        <end position="180"/>
    </location>
</feature>
<comment type="caution">
    <text evidence="2">The sequence shown here is derived from an EMBL/GenBank/DDBJ whole genome shotgun (WGS) entry which is preliminary data.</text>
</comment>
<evidence type="ECO:0000256" key="1">
    <source>
        <dbReference type="SAM" id="Phobius"/>
    </source>
</evidence>
<evidence type="ECO:0008006" key="4">
    <source>
        <dbReference type="Google" id="ProtNLM"/>
    </source>
</evidence>
<gene>
    <name evidence="2" type="ORF">E6K72_04985</name>
</gene>
<feature type="transmembrane region" description="Helical" evidence="1">
    <location>
        <begin position="106"/>
        <end position="125"/>
    </location>
</feature>
<keyword evidence="1" id="KW-0472">Membrane</keyword>
<feature type="transmembrane region" description="Helical" evidence="1">
    <location>
        <begin position="211"/>
        <end position="232"/>
    </location>
</feature>
<dbReference type="AlphaFoldDB" id="A0A538SYP8"/>
<evidence type="ECO:0000313" key="2">
    <source>
        <dbReference type="EMBL" id="TMQ56506.1"/>
    </source>
</evidence>
<sequence>MTWAVLFAPQLFQRQVFTLGDTRVFRPFAEFSRERWLSLHQRTYWNPYVFGGISASASLADPRPQYLPDVALDAFERMRPSNVVPLGGPLLAHLAGMLAMAALARALWGSGAAGMAVAGLVWGLLPELLVPFIYGHDAQLVTCSLLPVVLLAIHHACAATTRCALGATLALAAVAGIMVLNGHPQIEVLGAMLALPFAIERAFYYKRPWRLAWIGGAGLLAVAIGAAVWLPALHYSEESL</sequence>
<dbReference type="EMBL" id="VBOS01000166">
    <property type="protein sequence ID" value="TMQ56506.1"/>
    <property type="molecule type" value="Genomic_DNA"/>
</dbReference>
<accession>A0A538SYP8</accession>
<keyword evidence="1" id="KW-1133">Transmembrane helix</keyword>
<feature type="non-terminal residue" evidence="2">
    <location>
        <position position="240"/>
    </location>
</feature>
<reference evidence="2 3" key="1">
    <citation type="journal article" date="2019" name="Nat. Microbiol.">
        <title>Mediterranean grassland soil C-N compound turnover is dependent on rainfall and depth, and is mediated by genomically divergent microorganisms.</title>
        <authorList>
            <person name="Diamond S."/>
            <person name="Andeer P.F."/>
            <person name="Li Z."/>
            <person name="Crits-Christoph A."/>
            <person name="Burstein D."/>
            <person name="Anantharaman K."/>
            <person name="Lane K.R."/>
            <person name="Thomas B.C."/>
            <person name="Pan C."/>
            <person name="Northen T.R."/>
            <person name="Banfield J.F."/>
        </authorList>
    </citation>
    <scope>NUCLEOTIDE SEQUENCE [LARGE SCALE GENOMIC DNA]</scope>
    <source>
        <strain evidence="2">WS_2</strain>
    </source>
</reference>
<protein>
    <recommendedName>
        <fullName evidence="4">Glycosyltransferase RgtA/B/C/D-like domain-containing protein</fullName>
    </recommendedName>
</protein>
<keyword evidence="1" id="KW-0812">Transmembrane</keyword>
<feature type="transmembrane region" description="Helical" evidence="1">
    <location>
        <begin position="186"/>
        <end position="204"/>
    </location>
</feature>
<proteinExistence type="predicted"/>
<name>A0A538SYP8_UNCEI</name>
<organism evidence="2 3">
    <name type="scientific">Eiseniibacteriota bacterium</name>
    <dbReference type="NCBI Taxonomy" id="2212470"/>
    <lineage>
        <taxon>Bacteria</taxon>
        <taxon>Candidatus Eiseniibacteriota</taxon>
    </lineage>
</organism>
<dbReference type="Proteomes" id="UP000317716">
    <property type="component" value="Unassembled WGS sequence"/>
</dbReference>